<feature type="signal peptide" evidence="16">
    <location>
        <begin position="1"/>
        <end position="21"/>
    </location>
</feature>
<protein>
    <recommendedName>
        <fullName evidence="15">lytic cellulose monooxygenase (C4-dehydrogenating)</fullName>
        <ecNumber evidence="15">1.14.99.56</ecNumber>
    </recommendedName>
</protein>
<feature type="domain" description="Auxiliary Activity family 9 catalytic" evidence="17">
    <location>
        <begin position="22"/>
        <end position="231"/>
    </location>
</feature>
<feature type="chain" id="PRO_5042925948" description="lytic cellulose monooxygenase (C4-dehydrogenating)" evidence="16">
    <location>
        <begin position="22"/>
        <end position="258"/>
    </location>
</feature>
<gene>
    <name evidence="18" type="ORF">N656DRAFT_785059</name>
</gene>
<keyword evidence="10" id="KW-1015">Disulfide bond</keyword>
<dbReference type="PANTHER" id="PTHR33353:SF10">
    <property type="entry name" value="ENDO-BETA-1,4-GLUCANASE D"/>
    <property type="match status" value="1"/>
</dbReference>
<comment type="subcellular location">
    <subcellularLocation>
        <location evidence="2">Secreted</location>
    </subcellularLocation>
</comment>
<dbReference type="InterPro" id="IPR049892">
    <property type="entry name" value="AA9"/>
</dbReference>
<evidence type="ECO:0000256" key="8">
    <source>
        <dbReference type="ARBA" id="ARBA00023008"/>
    </source>
</evidence>
<evidence type="ECO:0000259" key="17">
    <source>
        <dbReference type="Pfam" id="PF03443"/>
    </source>
</evidence>
<evidence type="ECO:0000313" key="19">
    <source>
        <dbReference type="Proteomes" id="UP001302812"/>
    </source>
</evidence>
<evidence type="ECO:0000256" key="15">
    <source>
        <dbReference type="ARBA" id="ARBA00047174"/>
    </source>
</evidence>
<evidence type="ECO:0000256" key="14">
    <source>
        <dbReference type="ARBA" id="ARBA00045077"/>
    </source>
</evidence>
<dbReference type="GO" id="GO:0004497">
    <property type="term" value="F:monooxygenase activity"/>
    <property type="evidence" value="ECO:0007669"/>
    <property type="project" value="UniProtKB-KW"/>
</dbReference>
<evidence type="ECO:0000256" key="6">
    <source>
        <dbReference type="ARBA" id="ARBA00023001"/>
    </source>
</evidence>
<sequence>MKISLQQLTLLGLSGLHQANGHYGYPYTVVDGVVSKRWEYIRPVTGIFQPNYDYSGPSAMCGNNATLPLWPIKTLKIAAGSTIGFAAKGQSMNRRDESEDFTDFDPSFYMYHNGPATAWLSKAPGDDLNEYKGDGDWFKIDVKGASDGIHWDYRSEERINIMNFTIPAATPPGKYLLRAEHLNMENGGSYRTTEMYQNCAHVEITGSGTGTPGPVTHFPGAFNAKDPGIWLPNALWRPIQPMDELKNWQGAGPKVWRG</sequence>
<keyword evidence="3" id="KW-0964">Secreted</keyword>
<dbReference type="GO" id="GO:0005576">
    <property type="term" value="C:extracellular region"/>
    <property type="evidence" value="ECO:0007669"/>
    <property type="project" value="UniProtKB-SubCell"/>
</dbReference>
<evidence type="ECO:0000256" key="10">
    <source>
        <dbReference type="ARBA" id="ARBA00023157"/>
    </source>
</evidence>
<keyword evidence="6" id="KW-0136">Cellulose degradation</keyword>
<evidence type="ECO:0000256" key="9">
    <source>
        <dbReference type="ARBA" id="ARBA00023033"/>
    </source>
</evidence>
<dbReference type="AlphaFoldDB" id="A0AAN6T8B1"/>
<evidence type="ECO:0000256" key="1">
    <source>
        <dbReference type="ARBA" id="ARBA00001973"/>
    </source>
</evidence>
<keyword evidence="11" id="KW-0119">Carbohydrate metabolism</keyword>
<evidence type="ECO:0000256" key="7">
    <source>
        <dbReference type="ARBA" id="ARBA00023002"/>
    </source>
</evidence>
<keyword evidence="7" id="KW-0560">Oxidoreductase</keyword>
<dbReference type="EC" id="1.14.99.56" evidence="15"/>
<dbReference type="Gene3D" id="2.70.50.70">
    <property type="match status" value="1"/>
</dbReference>
<dbReference type="RefSeq" id="XP_064665147.1">
    <property type="nucleotide sequence ID" value="XM_064816297.1"/>
</dbReference>
<accession>A0AAN6T8B1</accession>
<dbReference type="Pfam" id="PF03443">
    <property type="entry name" value="AA9"/>
    <property type="match status" value="1"/>
</dbReference>
<dbReference type="EMBL" id="MU853371">
    <property type="protein sequence ID" value="KAK4107577.1"/>
    <property type="molecule type" value="Genomic_DNA"/>
</dbReference>
<evidence type="ECO:0000256" key="4">
    <source>
        <dbReference type="ARBA" id="ARBA00022723"/>
    </source>
</evidence>
<keyword evidence="12" id="KW-0624">Polysaccharide degradation</keyword>
<comment type="cofactor">
    <cofactor evidence="1">
        <name>Cu(2+)</name>
        <dbReference type="ChEBI" id="CHEBI:29036"/>
    </cofactor>
</comment>
<dbReference type="GeneID" id="89940422"/>
<evidence type="ECO:0000313" key="18">
    <source>
        <dbReference type="EMBL" id="KAK4107577.1"/>
    </source>
</evidence>
<dbReference type="GO" id="GO:0030245">
    <property type="term" value="P:cellulose catabolic process"/>
    <property type="evidence" value="ECO:0007669"/>
    <property type="project" value="UniProtKB-KW"/>
</dbReference>
<evidence type="ECO:0000256" key="5">
    <source>
        <dbReference type="ARBA" id="ARBA00022729"/>
    </source>
</evidence>
<keyword evidence="4" id="KW-0479">Metal-binding</keyword>
<dbReference type="PANTHER" id="PTHR33353">
    <property type="entry name" value="PUTATIVE (AFU_ORTHOLOGUE AFUA_1G12560)-RELATED"/>
    <property type="match status" value="1"/>
</dbReference>
<evidence type="ECO:0000256" key="13">
    <source>
        <dbReference type="ARBA" id="ARBA00044502"/>
    </source>
</evidence>
<keyword evidence="9 18" id="KW-0503">Monooxygenase</keyword>
<comment type="catalytic activity">
    <reaction evidence="14">
        <text>[(1-&gt;4)-beta-D-glucosyl]n+m + reduced acceptor + O2 = 4-dehydro-beta-D-glucosyl-[(1-&gt;4)-beta-D-glucosyl]n-1 + [(1-&gt;4)-beta-D-glucosyl]m + acceptor + H2O.</text>
        <dbReference type="EC" id="1.14.99.56"/>
    </reaction>
</comment>
<keyword evidence="8" id="KW-0186">Copper</keyword>
<dbReference type="InterPro" id="IPR005103">
    <property type="entry name" value="AA9_LPMO"/>
</dbReference>
<comment type="caution">
    <text evidence="18">The sequence shown here is derived from an EMBL/GenBank/DDBJ whole genome shotgun (WGS) entry which is preliminary data.</text>
</comment>
<comment type="similarity">
    <text evidence="13">Belongs to the polysaccharide monooxygenase AA9 family.</text>
</comment>
<dbReference type="Proteomes" id="UP001302812">
    <property type="component" value="Unassembled WGS sequence"/>
</dbReference>
<keyword evidence="19" id="KW-1185">Reference proteome</keyword>
<evidence type="ECO:0000256" key="3">
    <source>
        <dbReference type="ARBA" id="ARBA00022525"/>
    </source>
</evidence>
<keyword evidence="5 16" id="KW-0732">Signal</keyword>
<evidence type="ECO:0000256" key="12">
    <source>
        <dbReference type="ARBA" id="ARBA00023326"/>
    </source>
</evidence>
<evidence type="ECO:0000256" key="16">
    <source>
        <dbReference type="SAM" id="SignalP"/>
    </source>
</evidence>
<organism evidence="18 19">
    <name type="scientific">Canariomyces notabilis</name>
    <dbReference type="NCBI Taxonomy" id="2074819"/>
    <lineage>
        <taxon>Eukaryota</taxon>
        <taxon>Fungi</taxon>
        <taxon>Dikarya</taxon>
        <taxon>Ascomycota</taxon>
        <taxon>Pezizomycotina</taxon>
        <taxon>Sordariomycetes</taxon>
        <taxon>Sordariomycetidae</taxon>
        <taxon>Sordariales</taxon>
        <taxon>Chaetomiaceae</taxon>
        <taxon>Canariomyces</taxon>
    </lineage>
</organism>
<reference evidence="18" key="2">
    <citation type="submission" date="2023-05" db="EMBL/GenBank/DDBJ databases">
        <authorList>
            <consortium name="Lawrence Berkeley National Laboratory"/>
            <person name="Steindorff A."/>
            <person name="Hensen N."/>
            <person name="Bonometti L."/>
            <person name="Westerberg I."/>
            <person name="Brannstrom I.O."/>
            <person name="Guillou S."/>
            <person name="Cros-Aarteil S."/>
            <person name="Calhoun S."/>
            <person name="Haridas S."/>
            <person name="Kuo A."/>
            <person name="Mondo S."/>
            <person name="Pangilinan J."/>
            <person name="Riley R."/>
            <person name="Labutti K."/>
            <person name="Andreopoulos B."/>
            <person name="Lipzen A."/>
            <person name="Chen C."/>
            <person name="Yanf M."/>
            <person name="Daum C."/>
            <person name="Ng V."/>
            <person name="Clum A."/>
            <person name="Ohm R."/>
            <person name="Martin F."/>
            <person name="Silar P."/>
            <person name="Natvig D."/>
            <person name="Lalanne C."/>
            <person name="Gautier V."/>
            <person name="Ament-Velasquez S.L."/>
            <person name="Kruys A."/>
            <person name="Hutchinson M.I."/>
            <person name="Powell A.J."/>
            <person name="Barry K."/>
            <person name="Miller A.N."/>
            <person name="Grigoriev I.V."/>
            <person name="Debuchy R."/>
            <person name="Gladieux P."/>
            <person name="Thoren M.H."/>
            <person name="Johannesson H."/>
        </authorList>
    </citation>
    <scope>NUCLEOTIDE SEQUENCE</scope>
    <source>
        <strain evidence="18">CBS 508.74</strain>
    </source>
</reference>
<evidence type="ECO:0000256" key="11">
    <source>
        <dbReference type="ARBA" id="ARBA00023277"/>
    </source>
</evidence>
<name>A0AAN6T8B1_9PEZI</name>
<evidence type="ECO:0000256" key="2">
    <source>
        <dbReference type="ARBA" id="ARBA00004613"/>
    </source>
</evidence>
<reference evidence="18" key="1">
    <citation type="journal article" date="2023" name="Mol. Phylogenet. Evol.">
        <title>Genome-scale phylogeny and comparative genomics of the fungal order Sordariales.</title>
        <authorList>
            <person name="Hensen N."/>
            <person name="Bonometti L."/>
            <person name="Westerberg I."/>
            <person name="Brannstrom I.O."/>
            <person name="Guillou S."/>
            <person name="Cros-Aarteil S."/>
            <person name="Calhoun S."/>
            <person name="Haridas S."/>
            <person name="Kuo A."/>
            <person name="Mondo S."/>
            <person name="Pangilinan J."/>
            <person name="Riley R."/>
            <person name="LaButti K."/>
            <person name="Andreopoulos B."/>
            <person name="Lipzen A."/>
            <person name="Chen C."/>
            <person name="Yan M."/>
            <person name="Daum C."/>
            <person name="Ng V."/>
            <person name="Clum A."/>
            <person name="Steindorff A."/>
            <person name="Ohm R.A."/>
            <person name="Martin F."/>
            <person name="Silar P."/>
            <person name="Natvig D.O."/>
            <person name="Lalanne C."/>
            <person name="Gautier V."/>
            <person name="Ament-Velasquez S.L."/>
            <person name="Kruys A."/>
            <person name="Hutchinson M.I."/>
            <person name="Powell A.J."/>
            <person name="Barry K."/>
            <person name="Miller A.N."/>
            <person name="Grigoriev I.V."/>
            <person name="Debuchy R."/>
            <person name="Gladieux P."/>
            <person name="Hiltunen Thoren M."/>
            <person name="Johannesson H."/>
        </authorList>
    </citation>
    <scope>NUCLEOTIDE SEQUENCE</scope>
    <source>
        <strain evidence="18">CBS 508.74</strain>
    </source>
</reference>
<proteinExistence type="inferred from homology"/>
<dbReference type="GO" id="GO:0046872">
    <property type="term" value="F:metal ion binding"/>
    <property type="evidence" value="ECO:0007669"/>
    <property type="project" value="UniProtKB-KW"/>
</dbReference>